<evidence type="ECO:0000313" key="2">
    <source>
        <dbReference type="Proteomes" id="UP001172386"/>
    </source>
</evidence>
<organism evidence="1 2">
    <name type="scientific">Neophaeococcomyces mojaviensis</name>
    <dbReference type="NCBI Taxonomy" id="3383035"/>
    <lineage>
        <taxon>Eukaryota</taxon>
        <taxon>Fungi</taxon>
        <taxon>Dikarya</taxon>
        <taxon>Ascomycota</taxon>
        <taxon>Pezizomycotina</taxon>
        <taxon>Eurotiomycetes</taxon>
        <taxon>Chaetothyriomycetidae</taxon>
        <taxon>Chaetothyriales</taxon>
        <taxon>Chaetothyriales incertae sedis</taxon>
        <taxon>Neophaeococcomyces</taxon>
    </lineage>
</organism>
<evidence type="ECO:0000313" key="1">
    <source>
        <dbReference type="EMBL" id="KAJ9660677.1"/>
    </source>
</evidence>
<keyword evidence="2" id="KW-1185">Reference proteome</keyword>
<name>A0ACC3AFA7_9EURO</name>
<comment type="caution">
    <text evidence="1">The sequence shown here is derived from an EMBL/GenBank/DDBJ whole genome shotgun (WGS) entry which is preliminary data.</text>
</comment>
<dbReference type="EMBL" id="JAPDRQ010000029">
    <property type="protein sequence ID" value="KAJ9660677.1"/>
    <property type="molecule type" value="Genomic_DNA"/>
</dbReference>
<protein>
    <submittedName>
        <fullName evidence="1">Uncharacterized protein</fullName>
    </submittedName>
</protein>
<sequence length="242" mass="27238">MTSTKDNSSYTLIYHPFSPFARKVFMYAIELGISELFTLRKVVVAPVHYPGWSDDVPFVGAFNPLAKIPTLAIGQDDGFFGSATICAYVSALARQRGINVVGDESAAVDRVFWRRRTIEACVDGMLDAEILVAYEQRIRKEKGLYMDSWVEGQRQKVQRGISRLEQECQRGSLKVLGAHERADIADCAVAVVLGFLDIREVEWRSTAPGLDSWYESVKQRPSFLQTNPLADWTGKPEEKNRL</sequence>
<proteinExistence type="predicted"/>
<gene>
    <name evidence="1" type="ORF">H2198_002420</name>
</gene>
<reference evidence="1" key="1">
    <citation type="submission" date="2022-10" db="EMBL/GenBank/DDBJ databases">
        <title>Culturing micro-colonial fungi from biological soil crusts in the Mojave desert and describing Neophaeococcomyces mojavensis, and introducing the new genera and species Taxawa tesnikishii.</title>
        <authorList>
            <person name="Kurbessoian T."/>
            <person name="Stajich J.E."/>
        </authorList>
    </citation>
    <scope>NUCLEOTIDE SEQUENCE</scope>
    <source>
        <strain evidence="1">JES_112</strain>
    </source>
</reference>
<dbReference type="Proteomes" id="UP001172386">
    <property type="component" value="Unassembled WGS sequence"/>
</dbReference>
<accession>A0ACC3AFA7</accession>